<evidence type="ECO:0000313" key="2">
    <source>
        <dbReference type="EMBL" id="PSL35402.1"/>
    </source>
</evidence>
<organism evidence="2 3">
    <name type="scientific">Chitinophaga ginsengisoli</name>
    <dbReference type="NCBI Taxonomy" id="363837"/>
    <lineage>
        <taxon>Bacteria</taxon>
        <taxon>Pseudomonadati</taxon>
        <taxon>Bacteroidota</taxon>
        <taxon>Chitinophagia</taxon>
        <taxon>Chitinophagales</taxon>
        <taxon>Chitinophagaceae</taxon>
        <taxon>Chitinophaga</taxon>
    </lineage>
</organism>
<dbReference type="AlphaFoldDB" id="A0A2P8GN63"/>
<keyword evidence="1" id="KW-0472">Membrane</keyword>
<proteinExistence type="predicted"/>
<sequence length="102" mass="11532">MNPPYRRKMKIPCKCSSSGANIGRFYKAEAMTGELFEIFAILAIFISCLGLYGLVSFMAVTYQYPAPPSVGLFYVQCCSLSVIGWKYKDQISKEIPSFFSWK</sequence>
<keyword evidence="1" id="KW-1133">Transmembrane helix</keyword>
<feature type="transmembrane region" description="Helical" evidence="1">
    <location>
        <begin position="35"/>
        <end position="60"/>
    </location>
</feature>
<keyword evidence="3" id="KW-1185">Reference proteome</keyword>
<gene>
    <name evidence="2" type="ORF">CLV42_101160</name>
</gene>
<comment type="caution">
    <text evidence="2">The sequence shown here is derived from an EMBL/GenBank/DDBJ whole genome shotgun (WGS) entry which is preliminary data.</text>
</comment>
<protein>
    <submittedName>
        <fullName evidence="2">Uncharacterized protein</fullName>
    </submittedName>
</protein>
<evidence type="ECO:0000256" key="1">
    <source>
        <dbReference type="SAM" id="Phobius"/>
    </source>
</evidence>
<reference evidence="2 3" key="1">
    <citation type="submission" date="2018-03" db="EMBL/GenBank/DDBJ databases">
        <title>Genomic Encyclopedia of Archaeal and Bacterial Type Strains, Phase II (KMG-II): from individual species to whole genera.</title>
        <authorList>
            <person name="Goeker M."/>
        </authorList>
    </citation>
    <scope>NUCLEOTIDE SEQUENCE [LARGE SCALE GENOMIC DNA]</scope>
    <source>
        <strain evidence="2 3">DSM 18107</strain>
    </source>
</reference>
<evidence type="ECO:0000313" key="3">
    <source>
        <dbReference type="Proteomes" id="UP000240978"/>
    </source>
</evidence>
<dbReference type="EMBL" id="PYGK01000001">
    <property type="protein sequence ID" value="PSL35402.1"/>
    <property type="molecule type" value="Genomic_DNA"/>
</dbReference>
<accession>A0A2P8GN63</accession>
<name>A0A2P8GN63_9BACT</name>
<dbReference type="Proteomes" id="UP000240978">
    <property type="component" value="Unassembled WGS sequence"/>
</dbReference>
<keyword evidence="1" id="KW-0812">Transmembrane</keyword>